<dbReference type="SUPFAM" id="SSF47384">
    <property type="entry name" value="Homodimeric domain of signal transducing histidine kinase"/>
    <property type="match status" value="1"/>
</dbReference>
<dbReference type="InterPro" id="IPR005467">
    <property type="entry name" value="His_kinase_dom"/>
</dbReference>
<dbReference type="InterPro" id="IPR011006">
    <property type="entry name" value="CheY-like_superfamily"/>
</dbReference>
<dbReference type="SMART" id="SM00448">
    <property type="entry name" value="REC"/>
    <property type="match status" value="1"/>
</dbReference>
<dbReference type="Gene3D" id="3.40.50.2300">
    <property type="match status" value="1"/>
</dbReference>
<reference evidence="8" key="1">
    <citation type="submission" date="2023-09" db="EMBL/GenBank/DDBJ databases">
        <title>First report of Pseudomonas coleopterorum DJ13 causing leaf spot on Rhododendron pulchrum Sweet in China.</title>
        <authorList>
            <person name="Zhang Y."/>
        </authorList>
    </citation>
    <scope>NUCLEOTIDE SEQUENCE</scope>
    <source>
        <strain evidence="8">DJ13</strain>
    </source>
</reference>
<feature type="domain" description="Response regulatory" evidence="6">
    <location>
        <begin position="559"/>
        <end position="675"/>
    </location>
</feature>
<evidence type="ECO:0000256" key="4">
    <source>
        <dbReference type="PROSITE-ProRule" id="PRU00169"/>
    </source>
</evidence>
<dbReference type="InterPro" id="IPR036097">
    <property type="entry name" value="HisK_dim/P_sf"/>
</dbReference>
<evidence type="ECO:0000313" key="8">
    <source>
        <dbReference type="EMBL" id="WNC08260.1"/>
    </source>
</evidence>
<evidence type="ECO:0000259" key="6">
    <source>
        <dbReference type="PROSITE" id="PS50110"/>
    </source>
</evidence>
<dbReference type="CDD" id="cd00130">
    <property type="entry name" value="PAS"/>
    <property type="match status" value="1"/>
</dbReference>
<dbReference type="InterPro" id="IPR003594">
    <property type="entry name" value="HATPase_dom"/>
</dbReference>
<feature type="domain" description="PAS" evidence="7">
    <location>
        <begin position="167"/>
        <end position="243"/>
    </location>
</feature>
<dbReference type="Proteomes" id="UP001258207">
    <property type="component" value="Chromosome"/>
</dbReference>
<keyword evidence="3 4" id="KW-0597">Phosphoprotein</keyword>
<dbReference type="PANTHER" id="PTHR43065:SF42">
    <property type="entry name" value="TWO-COMPONENT SENSOR PPRA"/>
    <property type="match status" value="1"/>
</dbReference>
<dbReference type="SMART" id="SM00388">
    <property type="entry name" value="HisKA"/>
    <property type="match status" value="1"/>
</dbReference>
<protein>
    <recommendedName>
        <fullName evidence="2">histidine kinase</fullName>
        <ecNumber evidence="2">2.7.13.3</ecNumber>
    </recommendedName>
</protein>
<dbReference type="InterPro" id="IPR013655">
    <property type="entry name" value="PAS_fold_3"/>
</dbReference>
<dbReference type="Gene3D" id="3.30.450.20">
    <property type="entry name" value="PAS domain"/>
    <property type="match status" value="2"/>
</dbReference>
<evidence type="ECO:0000256" key="1">
    <source>
        <dbReference type="ARBA" id="ARBA00000085"/>
    </source>
</evidence>
<dbReference type="InterPro" id="IPR001789">
    <property type="entry name" value="Sig_transdc_resp-reg_receiver"/>
</dbReference>
<gene>
    <name evidence="8" type="ORF">RI108_13145</name>
</gene>
<dbReference type="RefSeq" id="WP_310791200.1">
    <property type="nucleotide sequence ID" value="NZ_CP134081.1"/>
</dbReference>
<dbReference type="SUPFAM" id="SSF55874">
    <property type="entry name" value="ATPase domain of HSP90 chaperone/DNA topoisomerase II/histidine kinase"/>
    <property type="match status" value="1"/>
</dbReference>
<dbReference type="InterPro" id="IPR035965">
    <property type="entry name" value="PAS-like_dom_sf"/>
</dbReference>
<dbReference type="SMART" id="SM00086">
    <property type="entry name" value="PAC"/>
    <property type="match status" value="1"/>
</dbReference>
<evidence type="ECO:0000259" key="7">
    <source>
        <dbReference type="PROSITE" id="PS50112"/>
    </source>
</evidence>
<dbReference type="Pfam" id="PF00512">
    <property type="entry name" value="HisKA"/>
    <property type="match status" value="1"/>
</dbReference>
<dbReference type="InterPro" id="IPR000014">
    <property type="entry name" value="PAS"/>
</dbReference>
<dbReference type="SUPFAM" id="SSF52172">
    <property type="entry name" value="CheY-like"/>
    <property type="match status" value="1"/>
</dbReference>
<dbReference type="InterPro" id="IPR036890">
    <property type="entry name" value="HATPase_C_sf"/>
</dbReference>
<accession>A0AAJ6MS45</accession>
<keyword evidence="8" id="KW-0547">Nucleotide-binding</keyword>
<evidence type="ECO:0000313" key="9">
    <source>
        <dbReference type="Proteomes" id="UP001258207"/>
    </source>
</evidence>
<dbReference type="AlphaFoldDB" id="A0AAJ6MS45"/>
<feature type="modified residue" description="4-aspartylphosphate" evidence="4">
    <location>
        <position position="609"/>
    </location>
</feature>
<dbReference type="PANTHER" id="PTHR43065">
    <property type="entry name" value="SENSOR HISTIDINE KINASE"/>
    <property type="match status" value="1"/>
</dbReference>
<dbReference type="PROSITE" id="PS50112">
    <property type="entry name" value="PAS"/>
    <property type="match status" value="1"/>
</dbReference>
<dbReference type="EC" id="2.7.13.3" evidence="2"/>
<dbReference type="InterPro" id="IPR003661">
    <property type="entry name" value="HisK_dim/P_dom"/>
</dbReference>
<dbReference type="Gene3D" id="1.10.287.130">
    <property type="match status" value="1"/>
</dbReference>
<evidence type="ECO:0000256" key="3">
    <source>
        <dbReference type="ARBA" id="ARBA00022553"/>
    </source>
</evidence>
<dbReference type="SMART" id="SM00387">
    <property type="entry name" value="HATPase_c"/>
    <property type="match status" value="1"/>
</dbReference>
<dbReference type="GO" id="GO:0000155">
    <property type="term" value="F:phosphorelay sensor kinase activity"/>
    <property type="evidence" value="ECO:0007669"/>
    <property type="project" value="InterPro"/>
</dbReference>
<dbReference type="Pfam" id="PF08447">
    <property type="entry name" value="PAS_3"/>
    <property type="match status" value="1"/>
</dbReference>
<sequence>MTEPFPFSREGMSEQVRCHDWAATPLGPIHSWPAALRIAVDMLLASRFPGCLAWGPERIMLYNDAFAPLLTGKPPALGVPIHIVWSEVWDEIKPIMDRAFEGEATFIENFPLVIHRNGRAEQAYFTFCYSPVRDEHGTIVGMLDTVIETTATLQAREKAEQAAEDFEREAMARTAERNRFWDLSSDIMLVTSRKLEVRAINPAWSRVLGWKAEELLGRHAVDLIHPDDHDAVAVAMVPLYRGERLHDMTCRVRHRDGSYRWIAWAAVPTDNAFHSVGRDVTEERERAVMLQQVEEQLRHSLKMEAVGQLTGGLAHDFNNLLTGISASLELLRQRVEQGRTTELKRYIDAALGASARAATLTHRLLAFSRRQTLAPRAVEPPVLIADLEDLIRQTLGPSIEFSAQSDDDVWWVRVDANQLESALLNLCINARDAMPEGGSLWLRARNHHQFARARTENDLQPGQYVCLSVTDSGTGMDPQTVTRVFDPFFTTKPLGQGTGLGLSMVYGFVRQSGGQIRIDSTPGQGTAMHLFLPRHEGEVVAPLPLPSGSPMDTDATGETIVLIDDEGTLRQMVGEALREKGYRVLEAANGVEGLSLVQGGVKADLLITDIGLPGGLDGRQVADAAWSLEPYLKVLFITGYADQKVDAESLSTAASQVLTKPFTLDHLTSTVRSMLARRI</sequence>
<feature type="domain" description="Histidine kinase" evidence="5">
    <location>
        <begin position="312"/>
        <end position="536"/>
    </location>
</feature>
<evidence type="ECO:0000256" key="2">
    <source>
        <dbReference type="ARBA" id="ARBA00012438"/>
    </source>
</evidence>
<organism evidence="8 9">
    <name type="scientific">Pseudomonas coleopterorum</name>
    <dbReference type="NCBI Taxonomy" id="1605838"/>
    <lineage>
        <taxon>Bacteria</taxon>
        <taxon>Pseudomonadati</taxon>
        <taxon>Pseudomonadota</taxon>
        <taxon>Gammaproteobacteria</taxon>
        <taxon>Pseudomonadales</taxon>
        <taxon>Pseudomonadaceae</taxon>
        <taxon>Pseudomonas</taxon>
    </lineage>
</organism>
<proteinExistence type="predicted"/>
<dbReference type="SUPFAM" id="SSF55785">
    <property type="entry name" value="PYP-like sensor domain (PAS domain)"/>
    <property type="match status" value="2"/>
</dbReference>
<evidence type="ECO:0000259" key="5">
    <source>
        <dbReference type="PROSITE" id="PS50109"/>
    </source>
</evidence>
<dbReference type="InterPro" id="IPR004358">
    <property type="entry name" value="Sig_transdc_His_kin-like_C"/>
</dbReference>
<dbReference type="EMBL" id="CP134081">
    <property type="protein sequence ID" value="WNC08260.1"/>
    <property type="molecule type" value="Genomic_DNA"/>
</dbReference>
<dbReference type="CDD" id="cd00082">
    <property type="entry name" value="HisKA"/>
    <property type="match status" value="1"/>
</dbReference>
<dbReference type="NCBIfam" id="TIGR00229">
    <property type="entry name" value="sensory_box"/>
    <property type="match status" value="1"/>
</dbReference>
<dbReference type="Gene3D" id="3.30.565.10">
    <property type="entry name" value="Histidine kinase-like ATPase, C-terminal domain"/>
    <property type="match status" value="1"/>
</dbReference>
<name>A0AAJ6MS45_9PSED</name>
<dbReference type="Pfam" id="PF02518">
    <property type="entry name" value="HATPase_c"/>
    <property type="match status" value="1"/>
</dbReference>
<dbReference type="GO" id="GO:0005524">
    <property type="term" value="F:ATP binding"/>
    <property type="evidence" value="ECO:0007669"/>
    <property type="project" value="UniProtKB-KW"/>
</dbReference>
<dbReference type="SMART" id="SM00091">
    <property type="entry name" value="PAS"/>
    <property type="match status" value="1"/>
</dbReference>
<dbReference type="InterPro" id="IPR001610">
    <property type="entry name" value="PAC"/>
</dbReference>
<dbReference type="PRINTS" id="PR00344">
    <property type="entry name" value="BCTRLSENSOR"/>
</dbReference>
<dbReference type="PROSITE" id="PS50109">
    <property type="entry name" value="HIS_KIN"/>
    <property type="match status" value="1"/>
</dbReference>
<dbReference type="Pfam" id="PF00072">
    <property type="entry name" value="Response_reg"/>
    <property type="match status" value="1"/>
</dbReference>
<keyword evidence="8" id="KW-0067">ATP-binding</keyword>
<dbReference type="PROSITE" id="PS50110">
    <property type="entry name" value="RESPONSE_REGULATORY"/>
    <property type="match status" value="1"/>
</dbReference>
<comment type="catalytic activity">
    <reaction evidence="1">
        <text>ATP + protein L-histidine = ADP + protein N-phospho-L-histidine.</text>
        <dbReference type="EC" id="2.7.13.3"/>
    </reaction>
</comment>